<dbReference type="InterPro" id="IPR006315">
    <property type="entry name" value="OM_autotransptr_brl_dom"/>
</dbReference>
<dbReference type="SUPFAM" id="SSF103515">
    <property type="entry name" value="Autotransporter"/>
    <property type="match status" value="1"/>
</dbReference>
<dbReference type="Gene3D" id="2.40.128.130">
    <property type="entry name" value="Autotransporter beta-domain"/>
    <property type="match status" value="1"/>
</dbReference>
<accession>A0A5C8ZPY7</accession>
<keyword evidence="1" id="KW-0732">Signal</keyword>
<dbReference type="Pfam" id="PF03797">
    <property type="entry name" value="Autotransporter"/>
    <property type="match status" value="1"/>
</dbReference>
<dbReference type="GO" id="GO:0019867">
    <property type="term" value="C:outer membrane"/>
    <property type="evidence" value="ECO:0007669"/>
    <property type="project" value="InterPro"/>
</dbReference>
<dbReference type="InterPro" id="IPR036709">
    <property type="entry name" value="Autotransporte_beta_dom_sf"/>
</dbReference>
<protein>
    <submittedName>
        <fullName evidence="3">Autotransporter outer membrane beta-barrel domain-containing protein</fullName>
    </submittedName>
</protein>
<evidence type="ECO:0000313" key="4">
    <source>
        <dbReference type="Proteomes" id="UP000321933"/>
    </source>
</evidence>
<dbReference type="PROSITE" id="PS51208">
    <property type="entry name" value="AUTOTRANSPORTER"/>
    <property type="match status" value="1"/>
</dbReference>
<gene>
    <name evidence="3" type="ORF">FVW59_14515</name>
</gene>
<dbReference type="Proteomes" id="UP000321933">
    <property type="component" value="Unassembled WGS sequence"/>
</dbReference>
<evidence type="ECO:0000259" key="2">
    <source>
        <dbReference type="PROSITE" id="PS51208"/>
    </source>
</evidence>
<dbReference type="SMART" id="SM00869">
    <property type="entry name" value="Autotransporter"/>
    <property type="match status" value="1"/>
</dbReference>
<dbReference type="RefSeq" id="WP_148065072.1">
    <property type="nucleotide sequence ID" value="NZ_VRYZ01000006.1"/>
</dbReference>
<feature type="chain" id="PRO_5022663893" evidence="1">
    <location>
        <begin position="26"/>
        <end position="494"/>
    </location>
</feature>
<proteinExistence type="predicted"/>
<dbReference type="InterPro" id="IPR005546">
    <property type="entry name" value="Autotransporte_beta"/>
</dbReference>
<dbReference type="AlphaFoldDB" id="A0A5C8ZPY7"/>
<dbReference type="EMBL" id="VRYZ01000006">
    <property type="protein sequence ID" value="TXS90546.1"/>
    <property type="molecule type" value="Genomic_DNA"/>
</dbReference>
<keyword evidence="4" id="KW-1185">Reference proteome</keyword>
<evidence type="ECO:0000256" key="1">
    <source>
        <dbReference type="SAM" id="SignalP"/>
    </source>
</evidence>
<comment type="caution">
    <text evidence="3">The sequence shown here is derived from an EMBL/GenBank/DDBJ whole genome shotgun (WGS) entry which is preliminary data.</text>
</comment>
<reference evidence="3 4" key="1">
    <citation type="submission" date="2019-08" db="EMBL/GenBank/DDBJ databases">
        <title>Parahaliea maris sp. nov., isolated from the surface seawater.</title>
        <authorList>
            <person name="Liu Y."/>
        </authorList>
    </citation>
    <scope>NUCLEOTIDE SEQUENCE [LARGE SCALE GENOMIC DNA]</scope>
    <source>
        <strain evidence="3 4">S2-26</strain>
    </source>
</reference>
<sequence length="494" mass="52176">METRFRDVRLYLMIPLAGLAMPLAAQDTTLGQVVAGAPGSTALQVVTGEAVQNTCGELAGTYRPVIGANRPATTPEEDLFFRCNEMVQTANLLNGNPDAALNNLGWTSGQLAEAMQQLTGEEQVSKGRLATESSNGQFAHIGMRLDAIRAGARATASGLRLALNDAPVVGGNAGEEGESPWSWFVNGAYGNGDRDATAREDQYDYDAYGATLGVDYLLDSGAVVGVALGYSDYEVDFDSSGSPLPMNDLTSRVAGGGFSLDGYAVSAYAIGNIGRFYVDGLVSYGMNDYDTERRVSYRGSSSGGNRGQNLVVNRAMSGSTDSDSLGVGVSTGTQFELGVVDLALDVGLSYLDVTVDGYTEREQALAGDESSAGGLALAYEDQDFESLQSSLGFQFSRPFSTQSGVILPYLGAAWRHEFRNDADTVAARYAAQQTGQTFNLTIGSDDPDEDYFELGLGVSAVFANRITAFVDYSTTLGLEDVSASLFTIGVRGSF</sequence>
<feature type="signal peptide" evidence="1">
    <location>
        <begin position="1"/>
        <end position="25"/>
    </location>
</feature>
<feature type="domain" description="Autotransporter" evidence="2">
    <location>
        <begin position="176"/>
        <end position="494"/>
    </location>
</feature>
<evidence type="ECO:0000313" key="3">
    <source>
        <dbReference type="EMBL" id="TXS90546.1"/>
    </source>
</evidence>
<organism evidence="3 4">
    <name type="scientific">Parahaliea aestuarii</name>
    <dbReference type="NCBI Taxonomy" id="1852021"/>
    <lineage>
        <taxon>Bacteria</taxon>
        <taxon>Pseudomonadati</taxon>
        <taxon>Pseudomonadota</taxon>
        <taxon>Gammaproteobacteria</taxon>
        <taxon>Cellvibrionales</taxon>
        <taxon>Halieaceae</taxon>
        <taxon>Parahaliea</taxon>
    </lineage>
</organism>
<dbReference type="NCBIfam" id="TIGR01414">
    <property type="entry name" value="autotrans_barl"/>
    <property type="match status" value="1"/>
</dbReference>
<name>A0A5C8ZPY7_9GAMM</name>
<dbReference type="OrthoDB" id="5699539at2"/>